<keyword evidence="3 6" id="KW-0812">Transmembrane</keyword>
<keyword evidence="5 6" id="KW-0472">Membrane</keyword>
<feature type="domain" description="RDD" evidence="7">
    <location>
        <begin position="45"/>
        <end position="172"/>
    </location>
</feature>
<reference evidence="9" key="1">
    <citation type="journal article" date="2019" name="Int. J. Syst. Evol. Microbiol.">
        <title>The Global Catalogue of Microorganisms (GCM) 10K type strain sequencing project: providing services to taxonomists for standard genome sequencing and annotation.</title>
        <authorList>
            <consortium name="The Broad Institute Genomics Platform"/>
            <consortium name="The Broad Institute Genome Sequencing Center for Infectious Disease"/>
            <person name="Wu L."/>
            <person name="Ma J."/>
        </authorList>
    </citation>
    <scope>NUCLEOTIDE SEQUENCE [LARGE SCALE GENOMIC DNA]</scope>
    <source>
        <strain evidence="9">CCUG 54356</strain>
    </source>
</reference>
<dbReference type="InterPro" id="IPR010432">
    <property type="entry name" value="RDD"/>
</dbReference>
<comment type="subcellular location">
    <subcellularLocation>
        <location evidence="1">Cell membrane</location>
        <topology evidence="1">Multi-pass membrane protein</topology>
    </subcellularLocation>
</comment>
<keyword evidence="2" id="KW-1003">Cell membrane</keyword>
<evidence type="ECO:0000256" key="5">
    <source>
        <dbReference type="ARBA" id="ARBA00023136"/>
    </source>
</evidence>
<proteinExistence type="predicted"/>
<gene>
    <name evidence="8" type="ORF">ACFQ2X_16120</name>
</gene>
<keyword evidence="9" id="KW-1185">Reference proteome</keyword>
<organism evidence="8 9">
    <name type="scientific">Microbulbifer celer</name>
    <dbReference type="NCBI Taxonomy" id="435905"/>
    <lineage>
        <taxon>Bacteria</taxon>
        <taxon>Pseudomonadati</taxon>
        <taxon>Pseudomonadota</taxon>
        <taxon>Gammaproteobacteria</taxon>
        <taxon>Cellvibrionales</taxon>
        <taxon>Microbulbiferaceae</taxon>
        <taxon>Microbulbifer</taxon>
    </lineage>
</organism>
<sequence>MQELNEAYFGVNKKSYPDRAKFILDCINQRKLSHPEEIPVPKVGVAGRGERLLAAIIDGTIIALSFIPVAIFFGPQYAESNPILYPVFALIYSYLVFLVLNGYLLIDYGQTIGKKLVGISIRDSEGEIPKFNTLILYRPVVKIIFAILSPLDLINKLLIFRKDKRCAHDHIVGTKVEYRHRA</sequence>
<dbReference type="PANTHER" id="PTHR36115:SF4">
    <property type="entry name" value="MEMBRANE PROTEIN"/>
    <property type="match status" value="1"/>
</dbReference>
<evidence type="ECO:0000256" key="3">
    <source>
        <dbReference type="ARBA" id="ARBA00022692"/>
    </source>
</evidence>
<evidence type="ECO:0000256" key="1">
    <source>
        <dbReference type="ARBA" id="ARBA00004651"/>
    </source>
</evidence>
<feature type="transmembrane region" description="Helical" evidence="6">
    <location>
        <begin position="83"/>
        <end position="106"/>
    </location>
</feature>
<evidence type="ECO:0000313" key="9">
    <source>
        <dbReference type="Proteomes" id="UP001597264"/>
    </source>
</evidence>
<evidence type="ECO:0000256" key="6">
    <source>
        <dbReference type="SAM" id="Phobius"/>
    </source>
</evidence>
<evidence type="ECO:0000256" key="2">
    <source>
        <dbReference type="ARBA" id="ARBA00022475"/>
    </source>
</evidence>
<dbReference type="RefSeq" id="WP_230436598.1">
    <property type="nucleotide sequence ID" value="NZ_CP087715.1"/>
</dbReference>
<evidence type="ECO:0000256" key="4">
    <source>
        <dbReference type="ARBA" id="ARBA00022989"/>
    </source>
</evidence>
<accession>A0ABW3UB89</accession>
<evidence type="ECO:0000259" key="7">
    <source>
        <dbReference type="Pfam" id="PF06271"/>
    </source>
</evidence>
<dbReference type="InterPro" id="IPR051791">
    <property type="entry name" value="Pra-immunoreactive"/>
</dbReference>
<name>A0ABW3UB89_9GAMM</name>
<dbReference type="Pfam" id="PF06271">
    <property type="entry name" value="RDD"/>
    <property type="match status" value="1"/>
</dbReference>
<feature type="transmembrane region" description="Helical" evidence="6">
    <location>
        <begin position="52"/>
        <end position="71"/>
    </location>
</feature>
<comment type="caution">
    <text evidence="8">The sequence shown here is derived from an EMBL/GenBank/DDBJ whole genome shotgun (WGS) entry which is preliminary data.</text>
</comment>
<dbReference type="Proteomes" id="UP001597264">
    <property type="component" value="Unassembled WGS sequence"/>
</dbReference>
<protein>
    <submittedName>
        <fullName evidence="8">RDD family protein</fullName>
    </submittedName>
</protein>
<dbReference type="PANTHER" id="PTHR36115">
    <property type="entry name" value="PROLINE-RICH ANTIGEN HOMOLOG-RELATED"/>
    <property type="match status" value="1"/>
</dbReference>
<keyword evidence="4 6" id="KW-1133">Transmembrane helix</keyword>
<dbReference type="EMBL" id="JBHTLR010000025">
    <property type="protein sequence ID" value="MFD1218127.1"/>
    <property type="molecule type" value="Genomic_DNA"/>
</dbReference>
<evidence type="ECO:0000313" key="8">
    <source>
        <dbReference type="EMBL" id="MFD1218127.1"/>
    </source>
</evidence>